<evidence type="ECO:0000313" key="4">
    <source>
        <dbReference type="Proteomes" id="UP000198931"/>
    </source>
</evidence>
<dbReference type="EMBL" id="FOQT01000004">
    <property type="protein sequence ID" value="SFI43560.1"/>
    <property type="molecule type" value="Genomic_DNA"/>
</dbReference>
<dbReference type="Proteomes" id="UP000198931">
    <property type="component" value="Unassembled WGS sequence"/>
</dbReference>
<evidence type="ECO:0000313" key="3">
    <source>
        <dbReference type="EMBL" id="SFI43560.1"/>
    </source>
</evidence>
<evidence type="ECO:0000256" key="1">
    <source>
        <dbReference type="SAM" id="Phobius"/>
    </source>
</evidence>
<keyword evidence="1" id="KW-0472">Membrane</keyword>
<protein>
    <submittedName>
        <fullName evidence="3">Uncharacterized conserved protein, DUF2062 family</fullName>
    </submittedName>
</protein>
<keyword evidence="1" id="KW-1133">Transmembrane helix</keyword>
<reference evidence="3 4" key="1">
    <citation type="submission" date="2016-10" db="EMBL/GenBank/DDBJ databases">
        <authorList>
            <person name="de Groot N.N."/>
        </authorList>
    </citation>
    <scope>NUCLEOTIDE SEQUENCE [LARGE SCALE GENOMIC DNA]</scope>
    <source>
        <strain evidence="3 4">DSM 26000</strain>
    </source>
</reference>
<proteinExistence type="predicted"/>
<dbReference type="STRING" id="1125876.SAMN05443292_2589"/>
<feature type="domain" description="DUF2062" evidence="2">
    <location>
        <begin position="29"/>
        <end position="158"/>
    </location>
</feature>
<dbReference type="InterPro" id="IPR018639">
    <property type="entry name" value="DUF2062"/>
</dbReference>
<sequence>MKNFIKNTFQSQKVFFRYIRKKGFKRFLKENILETEGSNRTKALSVALGVFVGLTPLWGFHTVIVIFLATYLKLNKVISYMSTHVSFPLFLPFIIAASLFVGGHIVGGSLTFENETMNIAFVKEHLFQYIVGSSVLAVVSSISFGLLTFLLLKIIDKQNNSKN</sequence>
<organism evidence="3 4">
    <name type="scientific">Halpernia frigidisoli</name>
    <dbReference type="NCBI Taxonomy" id="1125876"/>
    <lineage>
        <taxon>Bacteria</taxon>
        <taxon>Pseudomonadati</taxon>
        <taxon>Bacteroidota</taxon>
        <taxon>Flavobacteriia</taxon>
        <taxon>Flavobacteriales</taxon>
        <taxon>Weeksellaceae</taxon>
        <taxon>Chryseobacterium group</taxon>
        <taxon>Halpernia</taxon>
    </lineage>
</organism>
<gene>
    <name evidence="3" type="ORF">SAMN05443292_2589</name>
</gene>
<keyword evidence="1" id="KW-0812">Transmembrane</keyword>
<feature type="transmembrane region" description="Helical" evidence="1">
    <location>
        <begin position="126"/>
        <end position="152"/>
    </location>
</feature>
<dbReference type="OrthoDB" id="9810303at2"/>
<accession>A0A1I3I6S0</accession>
<feature type="transmembrane region" description="Helical" evidence="1">
    <location>
        <begin position="84"/>
        <end position="106"/>
    </location>
</feature>
<dbReference type="PANTHER" id="PTHR40547">
    <property type="entry name" value="SLL0298 PROTEIN"/>
    <property type="match status" value="1"/>
</dbReference>
<dbReference type="AlphaFoldDB" id="A0A1I3I6S0"/>
<dbReference type="Pfam" id="PF09835">
    <property type="entry name" value="DUF2062"/>
    <property type="match status" value="1"/>
</dbReference>
<dbReference type="PANTHER" id="PTHR40547:SF1">
    <property type="entry name" value="SLL0298 PROTEIN"/>
    <property type="match status" value="1"/>
</dbReference>
<evidence type="ECO:0000259" key="2">
    <source>
        <dbReference type="Pfam" id="PF09835"/>
    </source>
</evidence>
<dbReference type="RefSeq" id="WP_090081476.1">
    <property type="nucleotide sequence ID" value="NZ_FOQT01000004.1"/>
</dbReference>
<keyword evidence="4" id="KW-1185">Reference proteome</keyword>
<name>A0A1I3I6S0_9FLAO</name>
<feature type="transmembrane region" description="Helical" evidence="1">
    <location>
        <begin position="46"/>
        <end position="72"/>
    </location>
</feature>